<dbReference type="Proteomes" id="UP000267536">
    <property type="component" value="Unassembled WGS sequence"/>
</dbReference>
<name>A0A3N4G8G3_9ACTN</name>
<gene>
    <name evidence="2" type="ORF">EF294_18105</name>
</gene>
<protein>
    <submittedName>
        <fullName evidence="2">Heparin-binding hemagglutinin</fullName>
    </submittedName>
</protein>
<evidence type="ECO:0000256" key="1">
    <source>
        <dbReference type="SAM" id="MobiDB-lite"/>
    </source>
</evidence>
<evidence type="ECO:0000313" key="2">
    <source>
        <dbReference type="EMBL" id="RPA57687.1"/>
    </source>
</evidence>
<feature type="region of interest" description="Disordered" evidence="1">
    <location>
        <begin position="213"/>
        <end position="257"/>
    </location>
</feature>
<sequence>MSTAERTLANPFYAVVGAGDLAIAQVTDAVAQLRERTEAATETASTRFEETKSRLNSLPDEVPSIDELRAKLNPEELRKVAEPYVELATTFYNSLAERGEETLERLRQQPLVQEGLTRAEKTYNDAVDLTEDALGVVSTQTRSVGEQAAKIAGLVGARVGEAGDALDDAADAIGGKIDEAALEAGEKLDEAAEAVTEAGEIVKAQAATAASKIDGAAGTVESKARTANDSPAKKIAAAKKAPAKKAPAKKAPGRATS</sequence>
<evidence type="ECO:0000313" key="3">
    <source>
        <dbReference type="Proteomes" id="UP000267536"/>
    </source>
</evidence>
<organism evidence="2 3">
    <name type="scientific">Gordonia oryzae</name>
    <dbReference type="NCBI Taxonomy" id="2487349"/>
    <lineage>
        <taxon>Bacteria</taxon>
        <taxon>Bacillati</taxon>
        <taxon>Actinomycetota</taxon>
        <taxon>Actinomycetes</taxon>
        <taxon>Mycobacteriales</taxon>
        <taxon>Gordoniaceae</taxon>
        <taxon>Gordonia</taxon>
    </lineage>
</organism>
<accession>A0A3N4G8G3</accession>
<comment type="caution">
    <text evidence="2">The sequence shown here is derived from an EMBL/GenBank/DDBJ whole genome shotgun (WGS) entry which is preliminary data.</text>
</comment>
<feature type="compositionally biased region" description="Basic residues" evidence="1">
    <location>
        <begin position="241"/>
        <end position="257"/>
    </location>
</feature>
<dbReference type="AlphaFoldDB" id="A0A3N4G8G3"/>
<dbReference type="OrthoDB" id="4377076at2"/>
<dbReference type="EMBL" id="RKMH01000015">
    <property type="protein sequence ID" value="RPA57687.1"/>
    <property type="molecule type" value="Genomic_DNA"/>
</dbReference>
<reference evidence="2 3" key="1">
    <citation type="submission" date="2018-11" db="EMBL/GenBank/DDBJ databases">
        <title>Draft genome sequence of Gordonia sp. RS15-1S isolated from rice stems.</title>
        <authorList>
            <person name="Muangham S."/>
        </authorList>
    </citation>
    <scope>NUCLEOTIDE SEQUENCE [LARGE SCALE GENOMIC DNA]</scope>
    <source>
        <strain evidence="2 3">RS15-1S</strain>
    </source>
</reference>
<dbReference type="RefSeq" id="WP_123932317.1">
    <property type="nucleotide sequence ID" value="NZ_JBPSDP010000016.1"/>
</dbReference>
<proteinExistence type="predicted"/>
<keyword evidence="3" id="KW-1185">Reference proteome</keyword>